<sequence>MTSETANGEEPIIINSTVSVVESTGLAVVDSNPSVEKTLNKKRSFIAKLRDNAKESVSSLLHRDSNNTNTAVNGLVTKSPIADNLIAESTTATSPVVPLEEPTKGLNIRVPRILRKVPSLVDLSAASRNNQNNSAIDQVATATTNGTANTSTPNSSTTSTLSVAESNTATVSATSTLSEELNTTTTNNKTPEGTHTPDSIASTPVLTESTIPDSSLPPTPPQTRSSRPRPVSAFFTTLGRRASRLDFGVKPFSHPVTPPLSSTTTSSMLSVVSSPQGDVFDASSLHPDDPAYVAPSSVPTPVSATLSPPALTEKERKNMKKRSSMLVMSSGAMTGLFQNAFKRGGDNQSFVSAATDNTNGTTNDSGVGGLDQVGGMVGLAPPVPKKRPTPTPARRGTGPIRVVDAEVGPNSFQKIKLIGKGDVGKVYLVRRKDNNKLFAMKVLSKKEMIKRNKIKRVLAEQEILATSNHPFIVTLYHSFQSDEYLYFIMEYCCGGEFFRTLQSRPGKCIPEKDARFYAAEVICALEYLHLLGFIYRDLKPESHIMLTDFDLSKPSIVPGSPTMVKSSSPFAMLSPTTFSTTFSSSVVDTKSCTANLRTNSFVGTEEYIAPEVIRGCGHTSAVDWWTLGILIYEMLYGTTPFKGPNRNATFSNILHNEATFPDSPSTSPAIRNLIKKLLNKNEDRRLGSRAGASDVKSHPVFKGLNWALLRHAPPPLVPVVKTATDTANFRHINESIELDLEYERVVTDNYNEFGDDPFDGFESVTIHHQNEESYSSTPITSRGSSASASRASAGR</sequence>
<dbReference type="STRING" id="1806994.A0A507CCW5"/>
<evidence type="ECO:0000256" key="5">
    <source>
        <dbReference type="ARBA" id="ARBA00022777"/>
    </source>
</evidence>
<protein>
    <recommendedName>
        <fullName evidence="1">non-specific serine/threonine protein kinase</fullName>
        <ecNumber evidence="1">2.7.11.1</ecNumber>
    </recommendedName>
</protein>
<keyword evidence="5" id="KW-0418">Kinase</keyword>
<evidence type="ECO:0000259" key="9">
    <source>
        <dbReference type="PROSITE" id="PS51285"/>
    </source>
</evidence>
<dbReference type="SUPFAM" id="SSF56112">
    <property type="entry name" value="Protein kinase-like (PK-like)"/>
    <property type="match status" value="1"/>
</dbReference>
<comment type="caution">
    <text evidence="10">The sequence shown here is derived from an EMBL/GenBank/DDBJ whole genome shotgun (WGS) entry which is preliminary data.</text>
</comment>
<accession>A0A507CCW5</accession>
<evidence type="ECO:0000256" key="7">
    <source>
        <dbReference type="SAM" id="MobiDB-lite"/>
    </source>
</evidence>
<reference evidence="10 11" key="1">
    <citation type="journal article" date="2019" name="Sci. Rep.">
        <title>Comparative genomics of chytrid fungi reveal insights into the obligate biotrophic and pathogenic lifestyle of Synchytrium endobioticum.</title>
        <authorList>
            <person name="van de Vossenberg B.T.L.H."/>
            <person name="Warris S."/>
            <person name="Nguyen H.D.T."/>
            <person name="van Gent-Pelzer M.P.E."/>
            <person name="Joly D.L."/>
            <person name="van de Geest H.C."/>
            <person name="Bonants P.J.M."/>
            <person name="Smith D.S."/>
            <person name="Levesque C.A."/>
            <person name="van der Lee T.A.J."/>
        </authorList>
    </citation>
    <scope>NUCLEOTIDE SEQUENCE [LARGE SCALE GENOMIC DNA]</scope>
    <source>
        <strain evidence="10 11">JEL517</strain>
    </source>
</reference>
<evidence type="ECO:0000256" key="6">
    <source>
        <dbReference type="ARBA" id="ARBA00022840"/>
    </source>
</evidence>
<evidence type="ECO:0000256" key="1">
    <source>
        <dbReference type="ARBA" id="ARBA00012513"/>
    </source>
</evidence>
<dbReference type="Gene3D" id="1.10.510.10">
    <property type="entry name" value="Transferase(Phosphotransferase) domain 1"/>
    <property type="match status" value="1"/>
</dbReference>
<feature type="compositionally biased region" description="Polar residues" evidence="7">
    <location>
        <begin position="197"/>
        <end position="213"/>
    </location>
</feature>
<evidence type="ECO:0000313" key="10">
    <source>
        <dbReference type="EMBL" id="TPX35886.1"/>
    </source>
</evidence>
<evidence type="ECO:0000256" key="3">
    <source>
        <dbReference type="ARBA" id="ARBA00022679"/>
    </source>
</evidence>
<dbReference type="GO" id="GO:0005524">
    <property type="term" value="F:ATP binding"/>
    <property type="evidence" value="ECO:0007669"/>
    <property type="project" value="UniProtKB-KW"/>
</dbReference>
<name>A0A507CCW5_9FUNG</name>
<dbReference type="FunFam" id="3.30.200.20:FF:001236">
    <property type="entry name" value="AGC/RSK protein kinase"/>
    <property type="match status" value="1"/>
</dbReference>
<keyword evidence="2" id="KW-0723">Serine/threonine-protein kinase</keyword>
<dbReference type="InterPro" id="IPR011009">
    <property type="entry name" value="Kinase-like_dom_sf"/>
</dbReference>
<dbReference type="AlphaFoldDB" id="A0A507CCW5"/>
<dbReference type="GO" id="GO:0004674">
    <property type="term" value="F:protein serine/threonine kinase activity"/>
    <property type="evidence" value="ECO:0007669"/>
    <property type="project" value="UniProtKB-KW"/>
</dbReference>
<dbReference type="OrthoDB" id="432483at2759"/>
<dbReference type="RefSeq" id="XP_031026271.1">
    <property type="nucleotide sequence ID" value="XM_031167733.1"/>
</dbReference>
<gene>
    <name evidence="10" type="ORF">SmJEL517_g01805</name>
</gene>
<feature type="region of interest" description="Disordered" evidence="7">
    <location>
        <begin position="143"/>
        <end position="229"/>
    </location>
</feature>
<keyword evidence="3" id="KW-0808">Transferase</keyword>
<dbReference type="EC" id="2.7.11.1" evidence="1"/>
<feature type="domain" description="Protein kinase" evidence="8">
    <location>
        <begin position="412"/>
        <end position="701"/>
    </location>
</feature>
<dbReference type="EMBL" id="QEAO01000006">
    <property type="protein sequence ID" value="TPX35886.1"/>
    <property type="molecule type" value="Genomic_DNA"/>
</dbReference>
<dbReference type="PROSITE" id="PS50011">
    <property type="entry name" value="PROTEIN_KINASE_DOM"/>
    <property type="match status" value="1"/>
</dbReference>
<keyword evidence="4" id="KW-0547">Nucleotide-binding</keyword>
<evidence type="ECO:0000259" key="8">
    <source>
        <dbReference type="PROSITE" id="PS50011"/>
    </source>
</evidence>
<keyword evidence="11" id="KW-1185">Reference proteome</keyword>
<evidence type="ECO:0000256" key="4">
    <source>
        <dbReference type="ARBA" id="ARBA00022741"/>
    </source>
</evidence>
<feature type="domain" description="AGC-kinase C-terminal" evidence="9">
    <location>
        <begin position="702"/>
        <end position="773"/>
    </location>
</feature>
<feature type="region of interest" description="Disordered" evidence="7">
    <location>
        <begin position="770"/>
        <end position="795"/>
    </location>
</feature>
<feature type="compositionally biased region" description="Low complexity" evidence="7">
    <location>
        <begin position="172"/>
        <end position="196"/>
    </location>
</feature>
<dbReference type="InterPro" id="IPR000719">
    <property type="entry name" value="Prot_kinase_dom"/>
</dbReference>
<dbReference type="CDD" id="cd05574">
    <property type="entry name" value="STKc_phototropin_like"/>
    <property type="match status" value="1"/>
</dbReference>
<organism evidence="10 11">
    <name type="scientific">Synchytrium microbalum</name>
    <dbReference type="NCBI Taxonomy" id="1806994"/>
    <lineage>
        <taxon>Eukaryota</taxon>
        <taxon>Fungi</taxon>
        <taxon>Fungi incertae sedis</taxon>
        <taxon>Chytridiomycota</taxon>
        <taxon>Chytridiomycota incertae sedis</taxon>
        <taxon>Chytridiomycetes</taxon>
        <taxon>Synchytriales</taxon>
        <taxon>Synchytriaceae</taxon>
        <taxon>Synchytrium</taxon>
    </lineage>
</organism>
<dbReference type="InterPro" id="IPR000961">
    <property type="entry name" value="AGC-kinase_C"/>
</dbReference>
<dbReference type="Proteomes" id="UP000319731">
    <property type="component" value="Unassembled WGS sequence"/>
</dbReference>
<dbReference type="PROSITE" id="PS51285">
    <property type="entry name" value="AGC_KINASE_CTER"/>
    <property type="match status" value="1"/>
</dbReference>
<proteinExistence type="predicted"/>
<evidence type="ECO:0000313" key="11">
    <source>
        <dbReference type="Proteomes" id="UP000319731"/>
    </source>
</evidence>
<dbReference type="GeneID" id="42003030"/>
<feature type="compositionally biased region" description="Polar residues" evidence="7">
    <location>
        <begin position="161"/>
        <end position="171"/>
    </location>
</feature>
<evidence type="ECO:0000256" key="2">
    <source>
        <dbReference type="ARBA" id="ARBA00022527"/>
    </source>
</evidence>
<dbReference type="PANTHER" id="PTHR45637">
    <property type="entry name" value="FLIPPASE KINASE 1-RELATED"/>
    <property type="match status" value="1"/>
</dbReference>
<dbReference type="Gene3D" id="3.30.200.20">
    <property type="entry name" value="Phosphorylase Kinase, domain 1"/>
    <property type="match status" value="1"/>
</dbReference>
<dbReference type="Pfam" id="PF00069">
    <property type="entry name" value="Pkinase"/>
    <property type="match status" value="1"/>
</dbReference>
<keyword evidence="6" id="KW-0067">ATP-binding</keyword>
<feature type="compositionally biased region" description="Low complexity" evidence="7">
    <location>
        <begin position="143"/>
        <end position="160"/>
    </location>
</feature>
<feature type="compositionally biased region" description="Low complexity" evidence="7">
    <location>
        <begin position="781"/>
        <end position="795"/>
    </location>
</feature>